<name>A0A450VV73_9GAMM</name>
<gene>
    <name evidence="2" type="ORF">BECKLPF1236B_GA0070989_10045</name>
</gene>
<evidence type="ECO:0000256" key="1">
    <source>
        <dbReference type="SAM" id="MobiDB-lite"/>
    </source>
</evidence>
<feature type="region of interest" description="Disordered" evidence="1">
    <location>
        <begin position="1"/>
        <end position="24"/>
    </location>
</feature>
<organism evidence="2">
    <name type="scientific">Candidatus Kentrum sp. LPFa</name>
    <dbReference type="NCBI Taxonomy" id="2126335"/>
    <lineage>
        <taxon>Bacteria</taxon>
        <taxon>Pseudomonadati</taxon>
        <taxon>Pseudomonadota</taxon>
        <taxon>Gammaproteobacteria</taxon>
        <taxon>Candidatus Kentrum</taxon>
    </lineage>
</organism>
<sequence>MTTVSSKRNSKVPALSGGRKPRQNIRAVMPIVAEELHKESPKISGPNDHVEGFITPADEKCARVGWISAAHPPGGGDGGCA</sequence>
<evidence type="ECO:0000313" key="2">
    <source>
        <dbReference type="EMBL" id="VFK08708.1"/>
    </source>
</evidence>
<reference evidence="2" key="1">
    <citation type="submission" date="2019-02" db="EMBL/GenBank/DDBJ databases">
        <authorList>
            <person name="Gruber-Vodicka R. H."/>
            <person name="Seah K. B. B."/>
        </authorList>
    </citation>
    <scope>NUCLEOTIDE SEQUENCE</scope>
    <source>
        <strain evidence="2">BECK_S313</strain>
    </source>
</reference>
<accession>A0A450VV73</accession>
<protein>
    <submittedName>
        <fullName evidence="2">Uncharacterized protein</fullName>
    </submittedName>
</protein>
<dbReference type="AlphaFoldDB" id="A0A450VV73"/>
<dbReference type="EMBL" id="CAADFK010000004">
    <property type="protein sequence ID" value="VFK08708.1"/>
    <property type="molecule type" value="Genomic_DNA"/>
</dbReference>
<proteinExistence type="predicted"/>